<evidence type="ECO:0000256" key="6">
    <source>
        <dbReference type="SAM" id="Phobius"/>
    </source>
</evidence>
<keyword evidence="8" id="KW-1185">Reference proteome</keyword>
<sequence>MAKQADFLFELGQIETLARQQTRIHALDPRAKLLTALLFIVAVMSFPSGSLSGIVPFLLYPVVMAGAAEIPTGFLLKRLGVALPFLLFIGLFNPIFDREIVMHIGAIPISGGWVSFCSIVLRGVLTIAAAIILVATTGWYGVCMAFERIGVPRLFVVQLLLVYRYLFVLLEEAAQMTRARALRSFSGKGLGINIWGTLIGHLLLRTIARAERIHLAMFSRGFDGEIRLVRQNAFQWNDILFFLGWGGLFLVFRMYNLSLLFGNFLTQFRL</sequence>
<organism evidence="7">
    <name type="scientific">Candidatus Moduliflexus flocculans</name>
    <dbReference type="NCBI Taxonomy" id="1499966"/>
    <lineage>
        <taxon>Bacteria</taxon>
        <taxon>Candidatus Moduliflexota</taxon>
        <taxon>Candidatus Moduliflexia</taxon>
        <taxon>Candidatus Moduliflexales</taxon>
        <taxon>Candidatus Moduliflexaceae</taxon>
    </lineage>
</organism>
<reference evidence="7" key="1">
    <citation type="journal article" date="2015" name="PeerJ">
        <title>First genomic representation of candidate bacterial phylum KSB3 points to enhanced environmental sensing as a trigger of wastewater bulking.</title>
        <authorList>
            <person name="Sekiguchi Y."/>
            <person name="Ohashi A."/>
            <person name="Parks D.H."/>
            <person name="Yamauchi T."/>
            <person name="Tyson G.W."/>
            <person name="Hugenholtz P."/>
        </authorList>
    </citation>
    <scope>NUCLEOTIDE SEQUENCE [LARGE SCALE GENOMIC DNA]</scope>
</reference>
<accession>A0A081BLY7</accession>
<dbReference type="AlphaFoldDB" id="A0A081BLY7"/>
<dbReference type="NCBIfam" id="TIGR02454">
    <property type="entry name" value="ECF_T_CbiQ"/>
    <property type="match status" value="1"/>
</dbReference>
<dbReference type="GO" id="GO:0043190">
    <property type="term" value="C:ATP-binding cassette (ABC) transporter complex"/>
    <property type="evidence" value="ECO:0007669"/>
    <property type="project" value="InterPro"/>
</dbReference>
<proteinExistence type="predicted"/>
<evidence type="ECO:0000313" key="8">
    <source>
        <dbReference type="Proteomes" id="UP000030700"/>
    </source>
</evidence>
<evidence type="ECO:0000256" key="3">
    <source>
        <dbReference type="ARBA" id="ARBA00022692"/>
    </source>
</evidence>
<evidence type="ECO:0000256" key="4">
    <source>
        <dbReference type="ARBA" id="ARBA00022989"/>
    </source>
</evidence>
<keyword evidence="3 6" id="KW-0812">Transmembrane</keyword>
<feature type="transmembrane region" description="Helical" evidence="6">
    <location>
        <begin position="239"/>
        <end position="261"/>
    </location>
</feature>
<dbReference type="GO" id="GO:0006824">
    <property type="term" value="P:cobalt ion transport"/>
    <property type="evidence" value="ECO:0007669"/>
    <property type="project" value="InterPro"/>
</dbReference>
<dbReference type="InterPro" id="IPR003339">
    <property type="entry name" value="ABC/ECF_trnsptr_transmembrane"/>
</dbReference>
<feature type="transmembrane region" description="Helical" evidence="6">
    <location>
        <begin position="190"/>
        <end position="208"/>
    </location>
</feature>
<evidence type="ECO:0000256" key="1">
    <source>
        <dbReference type="ARBA" id="ARBA00004651"/>
    </source>
</evidence>
<protein>
    <submittedName>
        <fullName evidence="7">Cobalt ABC transporter, inner membrane subunit CbiQ</fullName>
    </submittedName>
</protein>
<dbReference type="InterPro" id="IPR051611">
    <property type="entry name" value="ECF_transporter_component"/>
</dbReference>
<dbReference type="Pfam" id="PF02361">
    <property type="entry name" value="CbiQ"/>
    <property type="match status" value="1"/>
</dbReference>
<feature type="transmembrane region" description="Helical" evidence="6">
    <location>
        <begin position="75"/>
        <end position="93"/>
    </location>
</feature>
<comment type="subcellular location">
    <subcellularLocation>
        <location evidence="1">Cell membrane</location>
        <topology evidence="1">Multi-pass membrane protein</topology>
    </subcellularLocation>
</comment>
<dbReference type="Proteomes" id="UP000030700">
    <property type="component" value="Unassembled WGS sequence"/>
</dbReference>
<feature type="transmembrane region" description="Helical" evidence="6">
    <location>
        <begin position="153"/>
        <end position="170"/>
    </location>
</feature>
<dbReference type="PANTHER" id="PTHR34857:SF2">
    <property type="entry name" value="SLL0384 PROTEIN"/>
    <property type="match status" value="1"/>
</dbReference>
<evidence type="ECO:0000313" key="7">
    <source>
        <dbReference type="EMBL" id="GAK51403.1"/>
    </source>
</evidence>
<dbReference type="EMBL" id="DF820457">
    <property type="protein sequence ID" value="GAK51403.1"/>
    <property type="molecule type" value="Genomic_DNA"/>
</dbReference>
<dbReference type="CDD" id="cd16914">
    <property type="entry name" value="EcfT"/>
    <property type="match status" value="1"/>
</dbReference>
<feature type="transmembrane region" description="Helical" evidence="6">
    <location>
        <begin position="33"/>
        <end position="63"/>
    </location>
</feature>
<gene>
    <name evidence="7" type="ORF">U14_02647</name>
</gene>
<dbReference type="STRING" id="1499966.U14_02647"/>
<keyword evidence="5 6" id="KW-0472">Membrane</keyword>
<dbReference type="InterPro" id="IPR012809">
    <property type="entry name" value="ECF_CbiQ"/>
</dbReference>
<keyword evidence="2" id="KW-1003">Cell membrane</keyword>
<evidence type="ECO:0000256" key="2">
    <source>
        <dbReference type="ARBA" id="ARBA00022475"/>
    </source>
</evidence>
<keyword evidence="4 6" id="KW-1133">Transmembrane helix</keyword>
<evidence type="ECO:0000256" key="5">
    <source>
        <dbReference type="ARBA" id="ARBA00023136"/>
    </source>
</evidence>
<dbReference type="PANTHER" id="PTHR34857">
    <property type="entry name" value="SLL0384 PROTEIN"/>
    <property type="match status" value="1"/>
</dbReference>
<dbReference type="HOGENOM" id="CLU_056469_1_2_0"/>
<name>A0A081BLY7_9BACT</name>